<dbReference type="GO" id="GO:0006096">
    <property type="term" value="P:glycolytic process"/>
    <property type="evidence" value="ECO:0007669"/>
    <property type="project" value="UniProtKB-UniRule"/>
</dbReference>
<comment type="similarity">
    <text evidence="3 13 16">Belongs to the phosphoglycerate kinase family.</text>
</comment>
<dbReference type="InterPro" id="IPR001576">
    <property type="entry name" value="Phosphoglycerate_kinase"/>
</dbReference>
<dbReference type="EC" id="2.7.2.3" evidence="5 13"/>
<evidence type="ECO:0000256" key="14">
    <source>
        <dbReference type="PIRSR" id="PIRSR000724-1"/>
    </source>
</evidence>
<comment type="subcellular location">
    <subcellularLocation>
        <location evidence="13">Cytoplasm</location>
    </subcellularLocation>
</comment>
<feature type="binding site" evidence="13 14">
    <location>
        <begin position="21"/>
        <end position="23"/>
    </location>
    <ligand>
        <name>substrate</name>
    </ligand>
</feature>
<gene>
    <name evidence="13" type="primary">pgk</name>
    <name evidence="17" type="ORF">IAC52_04380</name>
</gene>
<organism evidence="17 18">
    <name type="scientific">Candidatus Alloenteromonas pullicola</name>
    <dbReference type="NCBI Taxonomy" id="2840784"/>
    <lineage>
        <taxon>Bacteria</taxon>
        <taxon>Bacillati</taxon>
        <taxon>Bacillota</taxon>
        <taxon>Bacillota incertae sedis</taxon>
        <taxon>Candidatus Alloenteromonas</taxon>
    </lineage>
</organism>
<keyword evidence="7 13" id="KW-0963">Cytoplasm</keyword>
<comment type="subunit">
    <text evidence="4 13">Monomer.</text>
</comment>
<dbReference type="PANTHER" id="PTHR11406:SF23">
    <property type="entry name" value="PHOSPHOGLYCERATE KINASE 1, CHLOROPLASTIC-RELATED"/>
    <property type="match status" value="1"/>
</dbReference>
<feature type="binding site" evidence="13 15">
    <location>
        <position position="338"/>
    </location>
    <ligand>
        <name>ATP</name>
        <dbReference type="ChEBI" id="CHEBI:30616"/>
    </ligand>
</feature>
<dbReference type="GO" id="GO:0006094">
    <property type="term" value="P:gluconeogenesis"/>
    <property type="evidence" value="ECO:0007669"/>
    <property type="project" value="TreeGrafter"/>
</dbReference>
<dbReference type="EMBL" id="DVMV01000037">
    <property type="protein sequence ID" value="HIU45515.1"/>
    <property type="molecule type" value="Genomic_DNA"/>
</dbReference>
<comment type="catalytic activity">
    <reaction evidence="1 13 16">
        <text>(2R)-3-phosphoglycerate + ATP = (2R)-3-phospho-glyceroyl phosphate + ADP</text>
        <dbReference type="Rhea" id="RHEA:14801"/>
        <dbReference type="ChEBI" id="CHEBI:30616"/>
        <dbReference type="ChEBI" id="CHEBI:57604"/>
        <dbReference type="ChEBI" id="CHEBI:58272"/>
        <dbReference type="ChEBI" id="CHEBI:456216"/>
        <dbReference type="EC" id="2.7.2.3"/>
    </reaction>
</comment>
<dbReference type="PROSITE" id="PS00111">
    <property type="entry name" value="PGLYCERATE_KINASE"/>
    <property type="match status" value="1"/>
</dbReference>
<evidence type="ECO:0000256" key="10">
    <source>
        <dbReference type="ARBA" id="ARBA00022777"/>
    </source>
</evidence>
<dbReference type="GO" id="GO:0004618">
    <property type="term" value="F:phosphoglycerate kinase activity"/>
    <property type="evidence" value="ECO:0007669"/>
    <property type="project" value="UniProtKB-UniRule"/>
</dbReference>
<keyword evidence="12 13" id="KW-0324">Glycolysis</keyword>
<accession>A0A9D1S380</accession>
<dbReference type="PIRSF" id="PIRSF000724">
    <property type="entry name" value="Pgk"/>
    <property type="match status" value="1"/>
</dbReference>
<dbReference type="GO" id="GO:0005829">
    <property type="term" value="C:cytosol"/>
    <property type="evidence" value="ECO:0007669"/>
    <property type="project" value="TreeGrafter"/>
</dbReference>
<feature type="binding site" evidence="14">
    <location>
        <position position="36"/>
    </location>
    <ligand>
        <name>(2R)-3-phosphoglycerate</name>
        <dbReference type="ChEBI" id="CHEBI:58272"/>
    </ligand>
</feature>
<evidence type="ECO:0000256" key="15">
    <source>
        <dbReference type="PIRSR" id="PIRSR000724-2"/>
    </source>
</evidence>
<feature type="binding site" evidence="13 14">
    <location>
        <begin position="59"/>
        <end position="62"/>
    </location>
    <ligand>
        <name>substrate</name>
    </ligand>
</feature>
<dbReference type="PRINTS" id="PR00477">
    <property type="entry name" value="PHGLYCKINASE"/>
</dbReference>
<dbReference type="HAMAP" id="MF_00145">
    <property type="entry name" value="Phosphoglyc_kinase"/>
    <property type="match status" value="1"/>
</dbReference>
<feature type="binding site" evidence="13">
    <location>
        <position position="36"/>
    </location>
    <ligand>
        <name>substrate</name>
    </ligand>
</feature>
<dbReference type="FunFam" id="3.40.50.1260:FF:000031">
    <property type="entry name" value="Phosphoglycerate kinase 1"/>
    <property type="match status" value="1"/>
</dbReference>
<evidence type="ECO:0000256" key="7">
    <source>
        <dbReference type="ARBA" id="ARBA00022490"/>
    </source>
</evidence>
<comment type="caution">
    <text evidence="17">The sequence shown here is derived from an EMBL/GenBank/DDBJ whole genome shotgun (WGS) entry which is preliminary data.</text>
</comment>
<evidence type="ECO:0000256" key="12">
    <source>
        <dbReference type="ARBA" id="ARBA00023152"/>
    </source>
</evidence>
<feature type="binding site" evidence="14">
    <location>
        <position position="161"/>
    </location>
    <ligand>
        <name>(2R)-3-phosphoglycerate</name>
        <dbReference type="ChEBI" id="CHEBI:58272"/>
    </ligand>
</feature>
<feature type="binding site" evidence="13">
    <location>
        <position position="307"/>
    </location>
    <ligand>
        <name>ATP</name>
        <dbReference type="ChEBI" id="CHEBI:30616"/>
    </ligand>
</feature>
<evidence type="ECO:0000256" key="13">
    <source>
        <dbReference type="HAMAP-Rule" id="MF_00145"/>
    </source>
</evidence>
<feature type="binding site" evidence="13 15">
    <location>
        <begin position="366"/>
        <end position="369"/>
    </location>
    <ligand>
        <name>ATP</name>
        <dbReference type="ChEBI" id="CHEBI:30616"/>
    </ligand>
</feature>
<evidence type="ECO:0000256" key="16">
    <source>
        <dbReference type="RuleBase" id="RU000532"/>
    </source>
</evidence>
<reference evidence="17" key="2">
    <citation type="journal article" date="2021" name="PeerJ">
        <title>Extensive microbial diversity within the chicken gut microbiome revealed by metagenomics and culture.</title>
        <authorList>
            <person name="Gilroy R."/>
            <person name="Ravi A."/>
            <person name="Getino M."/>
            <person name="Pursley I."/>
            <person name="Horton D.L."/>
            <person name="Alikhan N.F."/>
            <person name="Baker D."/>
            <person name="Gharbi K."/>
            <person name="Hall N."/>
            <person name="Watson M."/>
            <person name="Adriaenssens E.M."/>
            <person name="Foster-Nyarko E."/>
            <person name="Jarju S."/>
            <person name="Secka A."/>
            <person name="Antonio M."/>
            <person name="Oren A."/>
            <person name="Chaudhuri R.R."/>
            <person name="La Ragione R."/>
            <person name="Hildebrand F."/>
            <person name="Pallen M.J."/>
        </authorList>
    </citation>
    <scope>NUCLEOTIDE SEQUENCE</scope>
    <source>
        <strain evidence="17">ChiGjej1B1-22543</strain>
    </source>
</reference>
<evidence type="ECO:0000256" key="2">
    <source>
        <dbReference type="ARBA" id="ARBA00004838"/>
    </source>
</evidence>
<dbReference type="InterPro" id="IPR015824">
    <property type="entry name" value="Phosphoglycerate_kinase_N"/>
</dbReference>
<feature type="binding site" evidence="13 15">
    <location>
        <position position="218"/>
    </location>
    <ligand>
        <name>ATP</name>
        <dbReference type="ChEBI" id="CHEBI:30616"/>
    </ligand>
</feature>
<dbReference type="Pfam" id="PF00162">
    <property type="entry name" value="PGK"/>
    <property type="match status" value="1"/>
</dbReference>
<dbReference type="AlphaFoldDB" id="A0A9D1S380"/>
<sequence>MLQTIESLKDLKGKKVLVRVDFNVPQKEGVIRDDNRIRAALPTINYLVGKGARVILMSHLGKIKWKEPDPAKIEAAKKANDMACVAKRLAELVAPTKVEFCPATHGEELAKAVEALHDGEILLMQNTRYEKGEEKNDPELSKEWAALADVYVLDAFGSAHRAHASTVGIPTILKEEGKPVAEGYLMVKEVDNLTRCVEVADSDRPYIAILGGFKVSDKIKVIDSLLKKCDKIIIGGAMAYTFKKALGEEIGDSPVELDQLDYAKKCLEEAKGRILLPVDSVITNSFEPTPDRDIKVCEGAIPSGYEGVDIGPKTIKAYKDAILTAKMVFWNGPMGVFEQDEFQAGTKAICEAIRELDGKAFTVCGGGDSASAVKQFGYKDDFSHVSTGGGASLEMIENDGHLPGVDILR</sequence>
<evidence type="ECO:0000256" key="3">
    <source>
        <dbReference type="ARBA" id="ARBA00008982"/>
    </source>
</evidence>
<evidence type="ECO:0000256" key="1">
    <source>
        <dbReference type="ARBA" id="ARBA00000642"/>
    </source>
</evidence>
<dbReference type="Proteomes" id="UP000824070">
    <property type="component" value="Unassembled WGS sequence"/>
</dbReference>
<evidence type="ECO:0000313" key="18">
    <source>
        <dbReference type="Proteomes" id="UP000824070"/>
    </source>
</evidence>
<keyword evidence="10 13" id="KW-0418">Kinase</keyword>
<proteinExistence type="inferred from homology"/>
<dbReference type="FunFam" id="3.40.50.1260:FF:000006">
    <property type="entry name" value="Phosphoglycerate kinase"/>
    <property type="match status" value="1"/>
</dbReference>
<dbReference type="GO" id="GO:0005524">
    <property type="term" value="F:ATP binding"/>
    <property type="evidence" value="ECO:0007669"/>
    <property type="project" value="UniProtKB-KW"/>
</dbReference>
<keyword evidence="9 13" id="KW-0547">Nucleotide-binding</keyword>
<keyword evidence="11 13" id="KW-0067">ATP-binding</keyword>
<evidence type="ECO:0000256" key="8">
    <source>
        <dbReference type="ARBA" id="ARBA00022679"/>
    </source>
</evidence>
<dbReference type="Gene3D" id="3.40.50.1260">
    <property type="entry name" value="Phosphoglycerate kinase, N-terminal domain"/>
    <property type="match status" value="2"/>
</dbReference>
<feature type="binding site" evidence="14">
    <location>
        <position position="128"/>
    </location>
    <ligand>
        <name>(2R)-3-phosphoglycerate</name>
        <dbReference type="ChEBI" id="CHEBI:58272"/>
    </ligand>
</feature>
<reference evidence="17" key="1">
    <citation type="submission" date="2020-10" db="EMBL/GenBank/DDBJ databases">
        <authorList>
            <person name="Gilroy R."/>
        </authorList>
    </citation>
    <scope>NUCLEOTIDE SEQUENCE</scope>
    <source>
        <strain evidence="17">ChiGjej1B1-22543</strain>
    </source>
</reference>
<dbReference type="SUPFAM" id="SSF53748">
    <property type="entry name" value="Phosphoglycerate kinase"/>
    <property type="match status" value="1"/>
</dbReference>
<evidence type="ECO:0000256" key="9">
    <source>
        <dbReference type="ARBA" id="ARBA00022741"/>
    </source>
</evidence>
<evidence type="ECO:0000256" key="11">
    <source>
        <dbReference type="ARBA" id="ARBA00022840"/>
    </source>
</evidence>
<dbReference type="InterPro" id="IPR015911">
    <property type="entry name" value="Phosphoglycerate_kinase_CS"/>
</dbReference>
<keyword evidence="8 13" id="KW-0808">Transferase</keyword>
<evidence type="ECO:0000256" key="6">
    <source>
        <dbReference type="ARBA" id="ARBA00016471"/>
    </source>
</evidence>
<feature type="binding site" evidence="13">
    <location>
        <position position="161"/>
    </location>
    <ligand>
        <name>substrate</name>
    </ligand>
</feature>
<feature type="binding site" evidence="13">
    <location>
        <position position="128"/>
    </location>
    <ligand>
        <name>substrate</name>
    </ligand>
</feature>
<dbReference type="InterPro" id="IPR036043">
    <property type="entry name" value="Phosphoglycerate_kinase_sf"/>
</dbReference>
<comment type="pathway">
    <text evidence="2 13">Carbohydrate degradation; glycolysis; pyruvate from D-glyceraldehyde 3-phosphate: step 2/5.</text>
</comment>
<evidence type="ECO:0000256" key="4">
    <source>
        <dbReference type="ARBA" id="ARBA00011245"/>
    </source>
</evidence>
<evidence type="ECO:0000256" key="5">
    <source>
        <dbReference type="ARBA" id="ARBA00013061"/>
    </source>
</evidence>
<name>A0A9D1S380_9FIRM</name>
<evidence type="ECO:0000313" key="17">
    <source>
        <dbReference type="EMBL" id="HIU45515.1"/>
    </source>
</evidence>
<protein>
    <recommendedName>
        <fullName evidence="6 13">Phosphoglycerate kinase</fullName>
        <ecNumber evidence="5 13">2.7.2.3</ecNumber>
    </recommendedName>
</protein>
<dbReference type="GO" id="GO:0043531">
    <property type="term" value="F:ADP binding"/>
    <property type="evidence" value="ECO:0007669"/>
    <property type="project" value="TreeGrafter"/>
</dbReference>
<dbReference type="PANTHER" id="PTHR11406">
    <property type="entry name" value="PHOSPHOGLYCERATE KINASE"/>
    <property type="match status" value="1"/>
</dbReference>